<feature type="transmembrane region" description="Helical" evidence="12">
    <location>
        <begin position="355"/>
        <end position="378"/>
    </location>
</feature>
<keyword evidence="17" id="KW-1185">Reference proteome</keyword>
<reference evidence="16" key="2">
    <citation type="submission" date="2020-08" db="EMBL/GenBank/DDBJ databases">
        <authorList>
            <person name="Chen M."/>
            <person name="Teng W."/>
            <person name="Zhao L."/>
            <person name="Hu C."/>
            <person name="Zhou Y."/>
            <person name="Han B."/>
            <person name="Song L."/>
            <person name="Shu W."/>
        </authorList>
    </citation>
    <scope>NUCLEOTIDE SEQUENCE</scope>
    <source>
        <strain evidence="16">FACHB-1375</strain>
    </source>
</reference>
<evidence type="ECO:0000256" key="1">
    <source>
        <dbReference type="ARBA" id="ARBA00001946"/>
    </source>
</evidence>
<evidence type="ECO:0000256" key="11">
    <source>
        <dbReference type="RuleBase" id="RU003953"/>
    </source>
</evidence>
<evidence type="ECO:0000256" key="2">
    <source>
        <dbReference type="ARBA" id="ARBA00007265"/>
    </source>
</evidence>
<dbReference type="GO" id="GO:0008033">
    <property type="term" value="P:tRNA processing"/>
    <property type="evidence" value="ECO:0007669"/>
    <property type="project" value="UniProtKB-KW"/>
</dbReference>
<dbReference type="InterPro" id="IPR032810">
    <property type="entry name" value="CCA-adding_enz_C"/>
</dbReference>
<evidence type="ECO:0000256" key="4">
    <source>
        <dbReference type="ARBA" id="ARBA00022679"/>
    </source>
</evidence>
<evidence type="ECO:0000313" key="17">
    <source>
        <dbReference type="Proteomes" id="UP000641646"/>
    </source>
</evidence>
<dbReference type="Gene3D" id="1.10.3090.10">
    <property type="entry name" value="cca-adding enzyme, domain 2"/>
    <property type="match status" value="1"/>
</dbReference>
<dbReference type="InterPro" id="IPR050124">
    <property type="entry name" value="tRNA_CCA-adding_enzyme"/>
</dbReference>
<dbReference type="SUPFAM" id="SSF81301">
    <property type="entry name" value="Nucleotidyltransferase"/>
    <property type="match status" value="1"/>
</dbReference>
<gene>
    <name evidence="16" type="ORF">H6G03_34865</name>
</gene>
<dbReference type="GO" id="GO:0000049">
    <property type="term" value="F:tRNA binding"/>
    <property type="evidence" value="ECO:0007669"/>
    <property type="project" value="UniProtKB-KW"/>
</dbReference>
<dbReference type="CDD" id="cd05398">
    <property type="entry name" value="NT_ClassII-CCAase"/>
    <property type="match status" value="1"/>
</dbReference>
<organism evidence="16 17">
    <name type="scientific">Aerosakkonema funiforme FACHB-1375</name>
    <dbReference type="NCBI Taxonomy" id="2949571"/>
    <lineage>
        <taxon>Bacteria</taxon>
        <taxon>Bacillati</taxon>
        <taxon>Cyanobacteriota</taxon>
        <taxon>Cyanophyceae</taxon>
        <taxon>Oscillatoriophycideae</taxon>
        <taxon>Aerosakkonematales</taxon>
        <taxon>Aerosakkonemataceae</taxon>
        <taxon>Aerosakkonema</taxon>
    </lineage>
</organism>
<dbReference type="Proteomes" id="UP000641646">
    <property type="component" value="Unassembled WGS sequence"/>
</dbReference>
<evidence type="ECO:0000259" key="13">
    <source>
        <dbReference type="Pfam" id="PF01743"/>
    </source>
</evidence>
<keyword evidence="7" id="KW-0479">Metal-binding</keyword>
<dbReference type="PANTHER" id="PTHR47545:SF2">
    <property type="entry name" value="CC-ADDING TRNA NUCLEOTIDYLTRANSFERASE"/>
    <property type="match status" value="1"/>
</dbReference>
<keyword evidence="8" id="KW-0547">Nucleotide-binding</keyword>
<dbReference type="Pfam" id="PF01743">
    <property type="entry name" value="PolyA_pol"/>
    <property type="match status" value="1"/>
</dbReference>
<evidence type="ECO:0000259" key="14">
    <source>
        <dbReference type="Pfam" id="PF12627"/>
    </source>
</evidence>
<dbReference type="InterPro" id="IPR002646">
    <property type="entry name" value="PolA_pol_head_dom"/>
</dbReference>
<sequence>MNRKDAKDAKAEDRELLALSPDSWPFSLALLPVPIYMVGGAVRDALLGRRREYLDLDFIVPSDAVQTARTIANHYQAGFVVLDAQRQIARVVFKDATADFAQQEGDSLATDLRRRDFTVNAIAFNPHTGELIDPLQGNADLQQGIIRMVSPANLEDDPLRLLRAYRQAAQLGFAIEDETRSTIRQLAPLLAQIAAERVRVELGYLLSSPQGTPWLNVAWSDGILRSILHDDVTATNLALVAQIDRASAKMAEIWPQIGVELSSGVPGLAADSKRTWMAIAKLTCLLIPAISLSEIDELNVSLNYTRADIHVENSSVEDFLKEMKYSVAEIRAVNTILKFLPQLRKAPMSVREQYFMFREVGVVFPALVLVAVAVGIPIEGIATLCDRYLTPSDRVAHPTPLVTGKDLMQALNLPSGPQIGQLLTAIQLARIEGRISTAAEALEFAKLHQKS</sequence>
<feature type="domain" description="CCA-adding enzyme C-terminal" evidence="15">
    <location>
        <begin position="311"/>
        <end position="443"/>
    </location>
</feature>
<evidence type="ECO:0000256" key="10">
    <source>
        <dbReference type="ARBA" id="ARBA00022884"/>
    </source>
</evidence>
<evidence type="ECO:0000256" key="6">
    <source>
        <dbReference type="ARBA" id="ARBA00022695"/>
    </source>
</evidence>
<proteinExistence type="inferred from homology"/>
<keyword evidence="6" id="KW-0548">Nucleotidyltransferase</keyword>
<evidence type="ECO:0000256" key="9">
    <source>
        <dbReference type="ARBA" id="ARBA00022842"/>
    </source>
</evidence>
<keyword evidence="3" id="KW-0820">tRNA-binding</keyword>
<name>A0A926VMZ8_9CYAN</name>
<keyword evidence="12" id="KW-0472">Membrane</keyword>
<evidence type="ECO:0000256" key="7">
    <source>
        <dbReference type="ARBA" id="ARBA00022723"/>
    </source>
</evidence>
<evidence type="ECO:0000256" key="12">
    <source>
        <dbReference type="SAM" id="Phobius"/>
    </source>
</evidence>
<evidence type="ECO:0000256" key="5">
    <source>
        <dbReference type="ARBA" id="ARBA00022694"/>
    </source>
</evidence>
<keyword evidence="10 11" id="KW-0694">RNA-binding</keyword>
<feature type="domain" description="tRNA nucleotidyltransferase/poly(A) polymerase RNA and SrmB- binding" evidence="14">
    <location>
        <begin position="172"/>
        <end position="228"/>
    </location>
</feature>
<feature type="domain" description="Poly A polymerase head" evidence="13">
    <location>
        <begin position="35"/>
        <end position="147"/>
    </location>
</feature>
<dbReference type="Pfam" id="PF12627">
    <property type="entry name" value="PolyA_pol_RNAbd"/>
    <property type="match status" value="1"/>
</dbReference>
<keyword evidence="12" id="KW-0812">Transmembrane</keyword>
<dbReference type="Pfam" id="PF13735">
    <property type="entry name" value="tRNA_NucTran2_2"/>
    <property type="match status" value="1"/>
</dbReference>
<dbReference type="EMBL" id="JACJPW010000173">
    <property type="protein sequence ID" value="MBD2186183.1"/>
    <property type="molecule type" value="Genomic_DNA"/>
</dbReference>
<keyword evidence="12" id="KW-1133">Transmembrane helix</keyword>
<comment type="caution">
    <text evidence="16">The sequence shown here is derived from an EMBL/GenBank/DDBJ whole genome shotgun (WGS) entry which is preliminary data.</text>
</comment>
<keyword evidence="4 11" id="KW-0808">Transferase</keyword>
<reference evidence="16" key="1">
    <citation type="journal article" date="2015" name="ISME J.">
        <title>Draft Genome Sequence of Streptomyces incarnatus NRRL8089, which Produces the Nucleoside Antibiotic Sinefungin.</title>
        <authorList>
            <person name="Oshima K."/>
            <person name="Hattori M."/>
            <person name="Shimizu H."/>
            <person name="Fukuda K."/>
            <person name="Nemoto M."/>
            <person name="Inagaki K."/>
            <person name="Tamura T."/>
        </authorList>
    </citation>
    <scope>NUCLEOTIDE SEQUENCE</scope>
    <source>
        <strain evidence="16">FACHB-1375</strain>
    </source>
</reference>
<protein>
    <submittedName>
        <fullName evidence="16">CCA tRNA nucleotidyltransferase</fullName>
    </submittedName>
</protein>
<evidence type="ECO:0000313" key="16">
    <source>
        <dbReference type="EMBL" id="MBD2186183.1"/>
    </source>
</evidence>
<dbReference type="AlphaFoldDB" id="A0A926VMZ8"/>
<keyword evidence="5" id="KW-0819">tRNA processing</keyword>
<dbReference type="PANTHER" id="PTHR47545">
    <property type="entry name" value="MULTIFUNCTIONAL CCA PROTEIN"/>
    <property type="match status" value="1"/>
</dbReference>
<dbReference type="InterPro" id="IPR032828">
    <property type="entry name" value="PolyA_RNA-bd"/>
</dbReference>
<dbReference type="InterPro" id="IPR043519">
    <property type="entry name" value="NT_sf"/>
</dbReference>
<dbReference type="GO" id="GO:0046872">
    <property type="term" value="F:metal ion binding"/>
    <property type="evidence" value="ECO:0007669"/>
    <property type="project" value="UniProtKB-KW"/>
</dbReference>
<evidence type="ECO:0000256" key="8">
    <source>
        <dbReference type="ARBA" id="ARBA00022741"/>
    </source>
</evidence>
<evidence type="ECO:0000256" key="3">
    <source>
        <dbReference type="ARBA" id="ARBA00022555"/>
    </source>
</evidence>
<dbReference type="GO" id="GO:0000166">
    <property type="term" value="F:nucleotide binding"/>
    <property type="evidence" value="ECO:0007669"/>
    <property type="project" value="UniProtKB-KW"/>
</dbReference>
<dbReference type="RefSeq" id="WP_190475252.1">
    <property type="nucleotide sequence ID" value="NZ_JACJPW010000173.1"/>
</dbReference>
<dbReference type="GO" id="GO:0016779">
    <property type="term" value="F:nucleotidyltransferase activity"/>
    <property type="evidence" value="ECO:0007669"/>
    <property type="project" value="UniProtKB-KW"/>
</dbReference>
<evidence type="ECO:0000259" key="15">
    <source>
        <dbReference type="Pfam" id="PF13735"/>
    </source>
</evidence>
<comment type="cofactor">
    <cofactor evidence="1">
        <name>Mg(2+)</name>
        <dbReference type="ChEBI" id="CHEBI:18420"/>
    </cofactor>
</comment>
<comment type="similarity">
    <text evidence="2 11">Belongs to the tRNA nucleotidyltransferase/poly(A) polymerase family.</text>
</comment>
<accession>A0A926VMZ8</accession>
<dbReference type="SUPFAM" id="SSF81891">
    <property type="entry name" value="Poly A polymerase C-terminal region-like"/>
    <property type="match status" value="1"/>
</dbReference>
<dbReference type="Gene3D" id="3.30.460.10">
    <property type="entry name" value="Beta Polymerase, domain 2"/>
    <property type="match status" value="1"/>
</dbReference>
<keyword evidence="9" id="KW-0460">Magnesium</keyword>